<name>A0A4S2DN06_9CLOT</name>
<dbReference type="Pfam" id="PF11007">
    <property type="entry name" value="CotJA"/>
    <property type="match status" value="1"/>
</dbReference>
<dbReference type="Proteomes" id="UP000306888">
    <property type="component" value="Unassembled WGS sequence"/>
</dbReference>
<dbReference type="EMBL" id="SRYR01000001">
    <property type="protein sequence ID" value="TGY43726.1"/>
    <property type="molecule type" value="Genomic_DNA"/>
</dbReference>
<sequence length="93" mass="10694">MSFRDHDNCTKCNECVNNPGKTHCNTLCEDPSKNCYESYKVFTPYMYGKVFINLQPYDNLFNIDDAFAAGTIFKDLYSPYCAVKSIKGVKKHE</sequence>
<dbReference type="OrthoDB" id="9800571at2"/>
<gene>
    <name evidence="1" type="ORF">E5347_02620</name>
</gene>
<keyword evidence="2" id="KW-1185">Reference proteome</keyword>
<comment type="caution">
    <text evidence="1">The sequence shown here is derived from an EMBL/GenBank/DDBJ whole genome shotgun (WGS) entry which is preliminary data.</text>
</comment>
<dbReference type="RefSeq" id="WP_136004338.1">
    <property type="nucleotide sequence ID" value="NZ_SRYR01000001.1"/>
</dbReference>
<proteinExistence type="predicted"/>
<evidence type="ECO:0000313" key="2">
    <source>
        <dbReference type="Proteomes" id="UP000306888"/>
    </source>
</evidence>
<protein>
    <submittedName>
        <fullName evidence="1">Spore coat associated protein CotJA</fullName>
    </submittedName>
</protein>
<accession>A0A4S2DN06</accession>
<dbReference type="AlphaFoldDB" id="A0A4S2DN06"/>
<organism evidence="1 2">
    <name type="scientific">Clostridium sartagoforme</name>
    <dbReference type="NCBI Taxonomy" id="84031"/>
    <lineage>
        <taxon>Bacteria</taxon>
        <taxon>Bacillati</taxon>
        <taxon>Bacillota</taxon>
        <taxon>Clostridia</taxon>
        <taxon>Eubacteriales</taxon>
        <taxon>Clostridiaceae</taxon>
        <taxon>Clostridium</taxon>
    </lineage>
</organism>
<reference evidence="1 2" key="1">
    <citation type="submission" date="2019-04" db="EMBL/GenBank/DDBJ databases">
        <title>Microbes associate with the intestines of laboratory mice.</title>
        <authorList>
            <person name="Navarre W."/>
            <person name="Wong E."/>
            <person name="Huang K."/>
            <person name="Tropini C."/>
            <person name="Ng K."/>
            <person name="Yu B."/>
        </authorList>
    </citation>
    <scope>NUCLEOTIDE SEQUENCE [LARGE SCALE GENOMIC DNA]</scope>
    <source>
        <strain evidence="1 2">NM50_B9-20</strain>
    </source>
</reference>
<dbReference type="InterPro" id="IPR020256">
    <property type="entry name" value="Spore_coat_CotJA"/>
</dbReference>
<evidence type="ECO:0000313" key="1">
    <source>
        <dbReference type="EMBL" id="TGY43726.1"/>
    </source>
</evidence>